<keyword evidence="2" id="KW-1185">Reference proteome</keyword>
<dbReference type="EMBL" id="JAWDGP010000777">
    <property type="protein sequence ID" value="KAK3797319.1"/>
    <property type="molecule type" value="Genomic_DNA"/>
</dbReference>
<reference evidence="1" key="1">
    <citation type="journal article" date="2023" name="G3 (Bethesda)">
        <title>A reference genome for the long-term kleptoplast-retaining sea slug Elysia crispata morphotype clarki.</title>
        <authorList>
            <person name="Eastman K.E."/>
            <person name="Pendleton A.L."/>
            <person name="Shaikh M.A."/>
            <person name="Suttiyut T."/>
            <person name="Ogas R."/>
            <person name="Tomko P."/>
            <person name="Gavelis G."/>
            <person name="Widhalm J.R."/>
            <person name="Wisecaver J.H."/>
        </authorList>
    </citation>
    <scope>NUCLEOTIDE SEQUENCE</scope>
    <source>
        <strain evidence="1">ECLA1</strain>
    </source>
</reference>
<name>A0AAE1B035_9GAST</name>
<evidence type="ECO:0000313" key="2">
    <source>
        <dbReference type="Proteomes" id="UP001283361"/>
    </source>
</evidence>
<comment type="caution">
    <text evidence="1">The sequence shown here is derived from an EMBL/GenBank/DDBJ whole genome shotgun (WGS) entry which is preliminary data.</text>
</comment>
<dbReference type="Proteomes" id="UP001283361">
    <property type="component" value="Unassembled WGS sequence"/>
</dbReference>
<proteinExistence type="predicted"/>
<protein>
    <submittedName>
        <fullName evidence="1">Uncharacterized protein</fullName>
    </submittedName>
</protein>
<accession>A0AAE1B035</accession>
<dbReference type="AlphaFoldDB" id="A0AAE1B035"/>
<gene>
    <name evidence="1" type="ORF">RRG08_020710</name>
</gene>
<sequence>MTRSIASGCPLDREDRISSVVATSHQVSSPSQRRSGVPLTLPGVPAHWESTKATCWAGILQTHALFRGDDQESPTGSKHKALVGPAKITATQSHNTF</sequence>
<evidence type="ECO:0000313" key="1">
    <source>
        <dbReference type="EMBL" id="KAK3797319.1"/>
    </source>
</evidence>
<organism evidence="1 2">
    <name type="scientific">Elysia crispata</name>
    <name type="common">lettuce slug</name>
    <dbReference type="NCBI Taxonomy" id="231223"/>
    <lineage>
        <taxon>Eukaryota</taxon>
        <taxon>Metazoa</taxon>
        <taxon>Spiralia</taxon>
        <taxon>Lophotrochozoa</taxon>
        <taxon>Mollusca</taxon>
        <taxon>Gastropoda</taxon>
        <taxon>Heterobranchia</taxon>
        <taxon>Euthyneura</taxon>
        <taxon>Panpulmonata</taxon>
        <taxon>Sacoglossa</taxon>
        <taxon>Placobranchoidea</taxon>
        <taxon>Plakobranchidae</taxon>
        <taxon>Elysia</taxon>
    </lineage>
</organism>